<feature type="domain" description="Peptidase S1" evidence="2">
    <location>
        <begin position="1"/>
        <end position="122"/>
    </location>
</feature>
<protein>
    <submittedName>
        <fullName evidence="3">HGFL protein</fullName>
    </submittedName>
</protein>
<dbReference type="PANTHER" id="PTHR24250:SF27">
    <property type="entry name" value="ELASTASE 2 LIKE"/>
    <property type="match status" value="1"/>
</dbReference>
<dbReference type="PANTHER" id="PTHR24250">
    <property type="entry name" value="CHYMOTRYPSIN-RELATED"/>
    <property type="match status" value="1"/>
</dbReference>
<evidence type="ECO:0000259" key="2">
    <source>
        <dbReference type="PROSITE" id="PS50240"/>
    </source>
</evidence>
<dbReference type="Gene3D" id="2.40.10.10">
    <property type="entry name" value="Trypsin-like serine proteases"/>
    <property type="match status" value="1"/>
</dbReference>
<feature type="non-terminal residue" evidence="3">
    <location>
        <position position="1"/>
    </location>
</feature>
<proteinExistence type="predicted"/>
<dbReference type="EMBL" id="JAAWVQ010165753">
    <property type="protein sequence ID" value="MBN3287397.1"/>
    <property type="molecule type" value="Genomic_DNA"/>
</dbReference>
<sequence length="122" mass="13721">RPAEMNERVTQICLPPERYIVPDDTKCEIASSGETQGLRNLFLQAKCNFLKIRLVVHLSLLTSPLSNSVLQKDYGGPLACKTDNSWVLEGVIIPMRCCGHPQQPNTFICVSVYVDWIKKVMT</sequence>
<reference evidence="3" key="1">
    <citation type="journal article" date="2021" name="Cell">
        <title>Tracing the genetic footprints of vertebrate landing in non-teleost ray-finned fishes.</title>
        <authorList>
            <person name="Bi X."/>
            <person name="Wang K."/>
            <person name="Yang L."/>
            <person name="Pan H."/>
            <person name="Jiang H."/>
            <person name="Wei Q."/>
            <person name="Fang M."/>
            <person name="Yu H."/>
            <person name="Zhu C."/>
            <person name="Cai Y."/>
            <person name="He Y."/>
            <person name="Gan X."/>
            <person name="Zeng H."/>
            <person name="Yu D."/>
            <person name="Zhu Y."/>
            <person name="Jiang H."/>
            <person name="Qiu Q."/>
            <person name="Yang H."/>
            <person name="Zhang Y.E."/>
            <person name="Wang W."/>
            <person name="Zhu M."/>
            <person name="He S."/>
            <person name="Zhang G."/>
        </authorList>
    </citation>
    <scope>NUCLEOTIDE SEQUENCE</scope>
    <source>
        <strain evidence="3">Pddl_001</strain>
    </source>
</reference>
<dbReference type="Pfam" id="PF00089">
    <property type="entry name" value="Trypsin"/>
    <property type="match status" value="1"/>
</dbReference>
<dbReference type="SUPFAM" id="SSF50494">
    <property type="entry name" value="Trypsin-like serine proteases"/>
    <property type="match status" value="1"/>
</dbReference>
<comment type="caution">
    <text evidence="3">The sequence shown here is derived from an EMBL/GenBank/DDBJ whole genome shotgun (WGS) entry which is preliminary data.</text>
</comment>
<dbReference type="InterPro" id="IPR009003">
    <property type="entry name" value="Peptidase_S1_PA"/>
</dbReference>
<dbReference type="InterPro" id="IPR001254">
    <property type="entry name" value="Trypsin_dom"/>
</dbReference>
<evidence type="ECO:0000256" key="1">
    <source>
        <dbReference type="ARBA" id="ARBA00023157"/>
    </source>
</evidence>
<name>A0ABS2YKW7_POLSP</name>
<dbReference type="InterPro" id="IPR043504">
    <property type="entry name" value="Peptidase_S1_PA_chymotrypsin"/>
</dbReference>
<dbReference type="PROSITE" id="PS50240">
    <property type="entry name" value="TRYPSIN_DOM"/>
    <property type="match status" value="1"/>
</dbReference>
<evidence type="ECO:0000313" key="4">
    <source>
        <dbReference type="Proteomes" id="UP001166093"/>
    </source>
</evidence>
<accession>A0ABS2YKW7</accession>
<keyword evidence="1" id="KW-1015">Disulfide bond</keyword>
<organism evidence="3 4">
    <name type="scientific">Polyodon spathula</name>
    <name type="common">North American paddlefish</name>
    <name type="synonym">Squalus spathula</name>
    <dbReference type="NCBI Taxonomy" id="7913"/>
    <lineage>
        <taxon>Eukaryota</taxon>
        <taxon>Metazoa</taxon>
        <taxon>Chordata</taxon>
        <taxon>Craniata</taxon>
        <taxon>Vertebrata</taxon>
        <taxon>Euteleostomi</taxon>
        <taxon>Actinopterygii</taxon>
        <taxon>Chondrostei</taxon>
        <taxon>Acipenseriformes</taxon>
        <taxon>Polyodontidae</taxon>
        <taxon>Polyodon</taxon>
    </lineage>
</organism>
<feature type="non-terminal residue" evidence="3">
    <location>
        <position position="122"/>
    </location>
</feature>
<dbReference type="Proteomes" id="UP001166093">
    <property type="component" value="Unassembled WGS sequence"/>
</dbReference>
<keyword evidence="4" id="KW-1185">Reference proteome</keyword>
<evidence type="ECO:0000313" key="3">
    <source>
        <dbReference type="EMBL" id="MBN3287397.1"/>
    </source>
</evidence>
<gene>
    <name evidence="3" type="primary">Mst1</name>
    <name evidence="3" type="ORF">GTO93_0002569</name>
</gene>